<keyword evidence="4 5" id="KW-0472">Membrane</keyword>
<keyword evidence="2 5" id="KW-0812">Transmembrane</keyword>
<keyword evidence="3 5" id="KW-1133">Transmembrane helix</keyword>
<dbReference type="InterPro" id="IPR001129">
    <property type="entry name" value="Membr-assoc_MAPEG"/>
</dbReference>
<name>A0A3B0SJK5_9ZZZZ</name>
<evidence type="ECO:0000256" key="5">
    <source>
        <dbReference type="SAM" id="Phobius"/>
    </source>
</evidence>
<accession>A0A3B0SJK5</accession>
<dbReference type="GO" id="GO:0045055">
    <property type="term" value="P:regulated exocytosis"/>
    <property type="evidence" value="ECO:0007669"/>
    <property type="project" value="TreeGrafter"/>
</dbReference>
<organism evidence="6">
    <name type="scientific">hydrothermal vent metagenome</name>
    <dbReference type="NCBI Taxonomy" id="652676"/>
    <lineage>
        <taxon>unclassified sequences</taxon>
        <taxon>metagenomes</taxon>
        <taxon>ecological metagenomes</taxon>
    </lineage>
</organism>
<proteinExistence type="predicted"/>
<evidence type="ECO:0000256" key="4">
    <source>
        <dbReference type="ARBA" id="ARBA00023136"/>
    </source>
</evidence>
<dbReference type="AlphaFoldDB" id="A0A3B0SJK5"/>
<evidence type="ECO:0000256" key="1">
    <source>
        <dbReference type="ARBA" id="ARBA00004370"/>
    </source>
</evidence>
<evidence type="ECO:0000256" key="2">
    <source>
        <dbReference type="ARBA" id="ARBA00022692"/>
    </source>
</evidence>
<dbReference type="GO" id="GO:0005765">
    <property type="term" value="C:lysosomal membrane"/>
    <property type="evidence" value="ECO:0007669"/>
    <property type="project" value="TreeGrafter"/>
</dbReference>
<dbReference type="PANTHER" id="PTHR31004">
    <property type="entry name" value="TRANSMEMBRANE PROTEIN 79"/>
    <property type="match status" value="1"/>
</dbReference>
<feature type="transmembrane region" description="Helical" evidence="5">
    <location>
        <begin position="47"/>
        <end position="69"/>
    </location>
</feature>
<comment type="subcellular location">
    <subcellularLocation>
        <location evidence="1">Membrane</location>
    </subcellularLocation>
</comment>
<dbReference type="Pfam" id="PF01124">
    <property type="entry name" value="MAPEG"/>
    <property type="match status" value="1"/>
</dbReference>
<feature type="transmembrane region" description="Helical" evidence="5">
    <location>
        <begin position="12"/>
        <end position="35"/>
    </location>
</feature>
<evidence type="ECO:0008006" key="7">
    <source>
        <dbReference type="Google" id="ProtNLM"/>
    </source>
</evidence>
<protein>
    <recommendedName>
        <fullName evidence="7">MAPEG family protein</fullName>
    </recommendedName>
</protein>
<evidence type="ECO:0000256" key="3">
    <source>
        <dbReference type="ARBA" id="ARBA00022989"/>
    </source>
</evidence>
<feature type="transmembrane region" description="Helical" evidence="5">
    <location>
        <begin position="125"/>
        <end position="144"/>
    </location>
</feature>
<dbReference type="SUPFAM" id="SSF161084">
    <property type="entry name" value="MAPEG domain-like"/>
    <property type="match status" value="1"/>
</dbReference>
<dbReference type="InterPro" id="IPR023352">
    <property type="entry name" value="MAPEG-like_dom_sf"/>
</dbReference>
<dbReference type="GO" id="GO:0032588">
    <property type="term" value="C:trans-Golgi network membrane"/>
    <property type="evidence" value="ECO:0007669"/>
    <property type="project" value="TreeGrafter"/>
</dbReference>
<dbReference type="Gene3D" id="1.20.120.550">
    <property type="entry name" value="Membrane associated eicosanoid/glutathione metabolism-like domain"/>
    <property type="match status" value="1"/>
</dbReference>
<dbReference type="PANTHER" id="PTHR31004:SF1">
    <property type="entry name" value="TRANSMEMBRANE PROTEIN 79"/>
    <property type="match status" value="1"/>
</dbReference>
<gene>
    <name evidence="6" type="ORF">MNBD_ALPHA01-2419</name>
</gene>
<dbReference type="EMBL" id="UOEJ01000189">
    <property type="protein sequence ID" value="VAW04383.1"/>
    <property type="molecule type" value="Genomic_DNA"/>
</dbReference>
<evidence type="ECO:0000313" key="6">
    <source>
        <dbReference type="EMBL" id="VAW04383.1"/>
    </source>
</evidence>
<feature type="transmembrane region" description="Helical" evidence="5">
    <location>
        <begin position="150"/>
        <end position="174"/>
    </location>
</feature>
<sequence>MKSLSQPQKDIRVAMVAGAVFSLIWVWMGYGFINIDLPLWVTTGDRLAYAAKCEFFAALMLLFGVMAVAGQRFFSDRAIEGQTEGLSRAITINLRYIQNTLEQLVLLVITHMAFVATADRDEMKIIPILVSLFIVGRVCFWIGYHQNPLARAFGFAVTFYPTIFMMIFTSWRILVS</sequence>
<reference evidence="6" key="1">
    <citation type="submission" date="2018-06" db="EMBL/GenBank/DDBJ databases">
        <authorList>
            <person name="Zhirakovskaya E."/>
        </authorList>
    </citation>
    <scope>NUCLEOTIDE SEQUENCE</scope>
</reference>